<dbReference type="GO" id="GO:0004590">
    <property type="term" value="F:orotidine-5'-phosphate decarboxylase activity"/>
    <property type="evidence" value="ECO:0007669"/>
    <property type="project" value="UniProtKB-UniRule"/>
</dbReference>
<dbReference type="EC" id="4.1.1.23" evidence="7"/>
<evidence type="ECO:0000256" key="2">
    <source>
        <dbReference type="ARBA" id="ARBA00008847"/>
    </source>
</evidence>
<dbReference type="EMBL" id="RBKS01000001">
    <property type="protein sequence ID" value="RKR74110.1"/>
    <property type="molecule type" value="Genomic_DNA"/>
</dbReference>
<evidence type="ECO:0000256" key="3">
    <source>
        <dbReference type="ARBA" id="ARBA00022793"/>
    </source>
</evidence>
<dbReference type="AlphaFoldDB" id="A0A495IEP4"/>
<dbReference type="OrthoDB" id="9808470at2"/>
<organism evidence="9 10">
    <name type="scientific">Frondihabitans australicus</name>
    <dbReference type="NCBI Taxonomy" id="386892"/>
    <lineage>
        <taxon>Bacteria</taxon>
        <taxon>Bacillati</taxon>
        <taxon>Actinomycetota</taxon>
        <taxon>Actinomycetes</taxon>
        <taxon>Micrococcales</taxon>
        <taxon>Microbacteriaceae</taxon>
        <taxon>Frondihabitans</taxon>
    </lineage>
</organism>
<dbReference type="GO" id="GO:0044205">
    <property type="term" value="P:'de novo' UMP biosynthetic process"/>
    <property type="evidence" value="ECO:0007669"/>
    <property type="project" value="UniProtKB-UniPathway"/>
</dbReference>
<evidence type="ECO:0000256" key="1">
    <source>
        <dbReference type="ARBA" id="ARBA00004861"/>
    </source>
</evidence>
<evidence type="ECO:0000256" key="6">
    <source>
        <dbReference type="ARBA" id="ARBA00049157"/>
    </source>
</evidence>
<dbReference type="SUPFAM" id="SSF51366">
    <property type="entry name" value="Ribulose-phoshate binding barrel"/>
    <property type="match status" value="1"/>
</dbReference>
<evidence type="ECO:0000259" key="8">
    <source>
        <dbReference type="SMART" id="SM00934"/>
    </source>
</evidence>
<evidence type="ECO:0000313" key="10">
    <source>
        <dbReference type="Proteomes" id="UP000280008"/>
    </source>
</evidence>
<evidence type="ECO:0000256" key="7">
    <source>
        <dbReference type="NCBIfam" id="TIGR02127"/>
    </source>
</evidence>
<dbReference type="UniPathway" id="UPA00070">
    <property type="reaction ID" value="UER00120"/>
</dbReference>
<keyword evidence="3" id="KW-0210">Decarboxylase</keyword>
<dbReference type="Pfam" id="PF00215">
    <property type="entry name" value="OMPdecase"/>
    <property type="match status" value="1"/>
</dbReference>
<dbReference type="RefSeq" id="WP_121368891.1">
    <property type="nucleotide sequence ID" value="NZ_RBKS01000001.1"/>
</dbReference>
<comment type="caution">
    <text evidence="9">The sequence shown here is derived from an EMBL/GenBank/DDBJ whole genome shotgun (WGS) entry which is preliminary data.</text>
</comment>
<comment type="catalytic activity">
    <reaction evidence="6">
        <text>orotidine 5'-phosphate + H(+) = UMP + CO2</text>
        <dbReference type="Rhea" id="RHEA:11596"/>
        <dbReference type="ChEBI" id="CHEBI:15378"/>
        <dbReference type="ChEBI" id="CHEBI:16526"/>
        <dbReference type="ChEBI" id="CHEBI:57538"/>
        <dbReference type="ChEBI" id="CHEBI:57865"/>
        <dbReference type="EC" id="4.1.1.23"/>
    </reaction>
</comment>
<dbReference type="Gene3D" id="3.20.20.70">
    <property type="entry name" value="Aldolase class I"/>
    <property type="match status" value="1"/>
</dbReference>
<keyword evidence="10" id="KW-1185">Reference proteome</keyword>
<comment type="pathway">
    <text evidence="1">Pyrimidine metabolism; UMP biosynthesis via de novo pathway; UMP from orotate: step 2/2.</text>
</comment>
<gene>
    <name evidence="9" type="ORF">C8E83_1216</name>
</gene>
<dbReference type="InterPro" id="IPR011995">
    <property type="entry name" value="OMPdecase_type-2"/>
</dbReference>
<reference evidence="9 10" key="1">
    <citation type="submission" date="2018-10" db="EMBL/GenBank/DDBJ databases">
        <title>Sequencing the genomes of 1000 actinobacteria strains.</title>
        <authorList>
            <person name="Klenk H.-P."/>
        </authorList>
    </citation>
    <scope>NUCLEOTIDE SEQUENCE [LARGE SCALE GENOMIC DNA]</scope>
    <source>
        <strain evidence="9 10">DSM 17894</strain>
    </source>
</reference>
<dbReference type="GO" id="GO:0006207">
    <property type="term" value="P:'de novo' pyrimidine nucleobase biosynthetic process"/>
    <property type="evidence" value="ECO:0007669"/>
    <property type="project" value="InterPro"/>
</dbReference>
<dbReference type="PANTHER" id="PTHR43375:SF1">
    <property type="entry name" value="OROTIDINE 5'-PHOSPHATE DECARBOXYLASE"/>
    <property type="match status" value="1"/>
</dbReference>
<sequence length="280" mass="28188">MTSAFGARLADSFGRAGQLCVGIDPHPYLLTEWGLPVDASGAREFGLRLVDAAAGRAAVVKPQVAFYERYGSAGFVALEAVLAAARDTDLLVIGDAKRGDIGTTMDSYGDAWLDDSSPLRVDAVTVATYQGLGANTGFLAKARATGRGVFVLAATSNPEAHLTQTARLASGATVAAGIVDDVLSDNQAAGSDTLGSVGLVLGATLDLGEYGIDLGRLTTTPILAPGFGAQGALYSDVARLYGPAAGAVLVSASRSIAQGGPAGVAAAIDEANREVASCLA</sequence>
<proteinExistence type="inferred from homology"/>
<dbReference type="InterPro" id="IPR011060">
    <property type="entry name" value="RibuloseP-bd_barrel"/>
</dbReference>
<dbReference type="CDD" id="cd04725">
    <property type="entry name" value="OMP_decarboxylase_like"/>
    <property type="match status" value="1"/>
</dbReference>
<keyword evidence="4" id="KW-0665">Pyrimidine biosynthesis</keyword>
<name>A0A495IEP4_9MICO</name>
<dbReference type="InterPro" id="IPR001754">
    <property type="entry name" value="OMPdeCOase_dom"/>
</dbReference>
<dbReference type="InterPro" id="IPR013785">
    <property type="entry name" value="Aldolase_TIM"/>
</dbReference>
<comment type="similarity">
    <text evidence="2">Belongs to the OMP decarboxylase family. Type 2 subfamily.</text>
</comment>
<dbReference type="PANTHER" id="PTHR43375">
    <property type="entry name" value="OROTIDINE 5'-PHOSPHATE DECARBOXYLASE"/>
    <property type="match status" value="1"/>
</dbReference>
<accession>A0A495IEP4</accession>
<dbReference type="SMART" id="SM00934">
    <property type="entry name" value="OMPdecase"/>
    <property type="match status" value="1"/>
</dbReference>
<keyword evidence="5" id="KW-0456">Lyase</keyword>
<dbReference type="NCBIfam" id="TIGR02127">
    <property type="entry name" value="pyrF_sub2"/>
    <property type="match status" value="1"/>
</dbReference>
<evidence type="ECO:0000256" key="5">
    <source>
        <dbReference type="ARBA" id="ARBA00023239"/>
    </source>
</evidence>
<evidence type="ECO:0000256" key="4">
    <source>
        <dbReference type="ARBA" id="ARBA00022975"/>
    </source>
</evidence>
<evidence type="ECO:0000313" key="9">
    <source>
        <dbReference type="EMBL" id="RKR74110.1"/>
    </source>
</evidence>
<dbReference type="Proteomes" id="UP000280008">
    <property type="component" value="Unassembled WGS sequence"/>
</dbReference>
<protein>
    <recommendedName>
        <fullName evidence="7">Orotidine-5'-phosphate decarboxylase</fullName>
        <ecNumber evidence="7">4.1.1.23</ecNumber>
    </recommendedName>
</protein>
<feature type="domain" description="Orotidine 5'-phosphate decarboxylase" evidence="8">
    <location>
        <begin position="18"/>
        <end position="268"/>
    </location>
</feature>